<dbReference type="Pfam" id="PF00082">
    <property type="entry name" value="Peptidase_S8"/>
    <property type="match status" value="1"/>
</dbReference>
<evidence type="ECO:0000256" key="7">
    <source>
        <dbReference type="ARBA" id="ARBA00022801"/>
    </source>
</evidence>
<feature type="active site" description="Charge relay system" evidence="12">
    <location>
        <position position="191"/>
    </location>
</feature>
<dbReference type="InterPro" id="IPR023828">
    <property type="entry name" value="Peptidase_S8_Ser-AS"/>
</dbReference>
<keyword evidence="11" id="KW-0325">Glycoprotein</keyword>
<dbReference type="SUPFAM" id="SSF52743">
    <property type="entry name" value="Subtilisin-like"/>
    <property type="match status" value="1"/>
</dbReference>
<feature type="region of interest" description="Disordered" evidence="13">
    <location>
        <begin position="284"/>
        <end position="304"/>
    </location>
</feature>
<keyword evidence="8 12" id="KW-0720">Serine protease</keyword>
<evidence type="ECO:0000256" key="3">
    <source>
        <dbReference type="ARBA" id="ARBA00011073"/>
    </source>
</evidence>
<dbReference type="SUPFAM" id="SSF54897">
    <property type="entry name" value="Protease propeptides/inhibitors"/>
    <property type="match status" value="1"/>
</dbReference>
<evidence type="ECO:0000256" key="6">
    <source>
        <dbReference type="ARBA" id="ARBA00022729"/>
    </source>
</evidence>
<evidence type="ECO:0000259" key="16">
    <source>
        <dbReference type="Pfam" id="PF05922"/>
    </source>
</evidence>
<keyword evidence="10" id="KW-0865">Zymogen</keyword>
<feature type="active site" description="Charge relay system" evidence="12">
    <location>
        <position position="159"/>
    </location>
</feature>
<feature type="compositionally biased region" description="Low complexity" evidence="13">
    <location>
        <begin position="455"/>
        <end position="470"/>
    </location>
</feature>
<feature type="region of interest" description="Disordered" evidence="13">
    <location>
        <begin position="178"/>
        <end position="198"/>
    </location>
</feature>
<sequence length="490" mass="51581">MGVLKFISISLAAVSAVNAAQILSMPPKAHTIPNSYIVVMKDGTTDDDFKNHESWLQATHTHNLTRRATVQNAGMKRKYNFTKMKGYSGIFDEATIKDIAKDPKVMFIEPDTIVTVKGRTEQRLVPSWGLARISNERPGSRSYVYDSSAGEGITLYSVDTGVDVNHADFEGRAIWGSNQVNDGDDSDGTGHGTHTSGTMVGKKYGIAKRAKLVAVKVLGSDGSGPTSAIIGGINWSVQHARRNGGLSKAVMNMSLGGDSSSALNRAAAQAVSSGMFLAVAAGNENSDAHGSSPASEPSVCTVASSAENDSRSSFSNWGPDIDLFAPGSNIISAKPGGGSQGMSGTSMAAPHVAGLAAYVMAIEGISGGRVCDRLKELGKAVITNPGQGTRTKILINNMNVGSGRTPGKPAPQDPIPEEPTPEEPTPNEPYPGEPYPGDPSPGEPSPGGPYPGEPYPGDYPGQYPDDSIPSKPTPQHPHKPKPFPWWWSHH</sequence>
<dbReference type="InterPro" id="IPR050131">
    <property type="entry name" value="Peptidase_S8_subtilisin-like"/>
</dbReference>
<dbReference type="PANTHER" id="PTHR43806:SF58">
    <property type="entry name" value="ALKALINE PROTEASE 1-RELATED"/>
    <property type="match status" value="1"/>
</dbReference>
<comment type="function">
    <text evidence="1">Secreted subtilisin-like serine protease with keratinolytic activity that contributes to pathogenicity.</text>
</comment>
<protein>
    <submittedName>
        <fullName evidence="17">Subtilisin-like protease 1</fullName>
    </submittedName>
</protein>
<feature type="compositionally biased region" description="Polar residues" evidence="13">
    <location>
        <begin position="284"/>
        <end position="295"/>
    </location>
</feature>
<evidence type="ECO:0000256" key="5">
    <source>
        <dbReference type="ARBA" id="ARBA00022670"/>
    </source>
</evidence>
<dbReference type="InterPro" id="IPR015500">
    <property type="entry name" value="Peptidase_S8_subtilisin-rel"/>
</dbReference>
<dbReference type="InterPro" id="IPR000209">
    <property type="entry name" value="Peptidase_S8/S53_dom"/>
</dbReference>
<feature type="active site" description="Charge relay system" evidence="12">
    <location>
        <position position="346"/>
    </location>
</feature>
<feature type="compositionally biased region" description="Pro residues" evidence="13">
    <location>
        <begin position="422"/>
        <end position="454"/>
    </location>
</feature>
<feature type="region of interest" description="Disordered" evidence="13">
    <location>
        <begin position="398"/>
        <end position="490"/>
    </location>
</feature>
<evidence type="ECO:0000256" key="13">
    <source>
        <dbReference type="SAM" id="MobiDB-lite"/>
    </source>
</evidence>
<accession>A0A0B4VL20</accession>
<dbReference type="Gene3D" id="3.40.50.200">
    <property type="entry name" value="Peptidase S8/S53 domain"/>
    <property type="match status" value="1"/>
</dbReference>
<reference evidence="17" key="1">
    <citation type="journal article" date="2015" name="Appl. Microbiol. Biotechnol.">
        <title>Genome and secretome analyses provide insights into keratin decomposition by novel proteases from the non-pathogenic fungus Onygena corvina.</title>
        <authorList>
            <person name="Huang Y."/>
            <person name="Busk P.K."/>
            <person name="Herbst F.A."/>
            <person name="Lange L."/>
        </authorList>
    </citation>
    <scope>NUCLEOTIDE SEQUENCE</scope>
    <source>
        <strain evidence="17">CBS 281.48</strain>
    </source>
</reference>
<keyword evidence="5 12" id="KW-0645">Protease</keyword>
<dbReference type="PANTHER" id="PTHR43806">
    <property type="entry name" value="PEPTIDASE S8"/>
    <property type="match status" value="1"/>
</dbReference>
<organism evidence="17">
    <name type="scientific">Onygena corvina</name>
    <dbReference type="NCBI Taxonomy" id="180788"/>
    <lineage>
        <taxon>Eukaryota</taxon>
        <taxon>Fungi</taxon>
        <taxon>Dikarya</taxon>
        <taxon>Ascomycota</taxon>
        <taxon>Pezizomycotina</taxon>
        <taxon>Eurotiomycetes</taxon>
        <taxon>Eurotiomycetidae</taxon>
        <taxon>Onygenales</taxon>
        <taxon>Onygenaceae</taxon>
        <taxon>Onygena</taxon>
    </lineage>
</organism>
<dbReference type="CDD" id="cd04077">
    <property type="entry name" value="Peptidases_S8_PCSK9_ProteinaseK_like"/>
    <property type="match status" value="1"/>
</dbReference>
<comment type="similarity">
    <text evidence="3 12">Belongs to the peptidase S8 family.</text>
</comment>
<evidence type="ECO:0000256" key="1">
    <source>
        <dbReference type="ARBA" id="ARBA00002101"/>
    </source>
</evidence>
<dbReference type="InterPro" id="IPR037045">
    <property type="entry name" value="S8pro/Inhibitor_I9_sf"/>
</dbReference>
<feature type="chain" id="PRO_5002098072" evidence="14">
    <location>
        <begin position="20"/>
        <end position="490"/>
    </location>
</feature>
<name>A0A0B4VL20_9EURO</name>
<evidence type="ECO:0000313" key="17">
    <source>
        <dbReference type="EMBL" id="AJD23189.1"/>
    </source>
</evidence>
<dbReference type="InterPro" id="IPR010259">
    <property type="entry name" value="S8pro/Inhibitor_I9"/>
</dbReference>
<dbReference type="Gene3D" id="3.30.70.80">
    <property type="entry name" value="Peptidase S8 propeptide/proteinase inhibitor I9"/>
    <property type="match status" value="1"/>
</dbReference>
<evidence type="ECO:0000256" key="14">
    <source>
        <dbReference type="SAM" id="SignalP"/>
    </source>
</evidence>
<dbReference type="FunFam" id="3.40.50.200:FF:000014">
    <property type="entry name" value="Proteinase K"/>
    <property type="match status" value="1"/>
</dbReference>
<keyword evidence="4" id="KW-0964">Secreted</keyword>
<keyword evidence="7 12" id="KW-0378">Hydrolase</keyword>
<feature type="domain" description="Peptidase S8/S53" evidence="15">
    <location>
        <begin position="150"/>
        <end position="361"/>
    </location>
</feature>
<dbReference type="Pfam" id="PF05922">
    <property type="entry name" value="Inhibitor_I9"/>
    <property type="match status" value="1"/>
</dbReference>
<evidence type="ECO:0000256" key="9">
    <source>
        <dbReference type="ARBA" id="ARBA00023026"/>
    </source>
</evidence>
<dbReference type="EMBL" id="KP290862">
    <property type="protein sequence ID" value="AJD23189.1"/>
    <property type="molecule type" value="mRNA"/>
</dbReference>
<dbReference type="PROSITE" id="PS00138">
    <property type="entry name" value="SUBTILASE_SER"/>
    <property type="match status" value="1"/>
</dbReference>
<keyword evidence="9" id="KW-0843">Virulence</keyword>
<dbReference type="GO" id="GO:0004252">
    <property type="term" value="F:serine-type endopeptidase activity"/>
    <property type="evidence" value="ECO:0007669"/>
    <property type="project" value="UniProtKB-UniRule"/>
</dbReference>
<feature type="domain" description="Inhibitor I9" evidence="16">
    <location>
        <begin position="35"/>
        <end position="116"/>
    </location>
</feature>
<dbReference type="PRINTS" id="PR00723">
    <property type="entry name" value="SUBTILISIN"/>
</dbReference>
<dbReference type="PROSITE" id="PS51892">
    <property type="entry name" value="SUBTILASE"/>
    <property type="match status" value="1"/>
</dbReference>
<evidence type="ECO:0000259" key="15">
    <source>
        <dbReference type="Pfam" id="PF00082"/>
    </source>
</evidence>
<dbReference type="InterPro" id="IPR034193">
    <property type="entry name" value="PCSK9_ProteinaseK-like"/>
</dbReference>
<dbReference type="GO" id="GO:0005576">
    <property type="term" value="C:extracellular region"/>
    <property type="evidence" value="ECO:0007669"/>
    <property type="project" value="UniProtKB-SubCell"/>
</dbReference>
<feature type="signal peptide" evidence="14">
    <location>
        <begin position="1"/>
        <end position="19"/>
    </location>
</feature>
<evidence type="ECO:0000256" key="10">
    <source>
        <dbReference type="ARBA" id="ARBA00023145"/>
    </source>
</evidence>
<evidence type="ECO:0000256" key="11">
    <source>
        <dbReference type="ARBA" id="ARBA00023180"/>
    </source>
</evidence>
<evidence type="ECO:0000256" key="8">
    <source>
        <dbReference type="ARBA" id="ARBA00022825"/>
    </source>
</evidence>
<dbReference type="AlphaFoldDB" id="A0A0B4VL20"/>
<dbReference type="InterPro" id="IPR036852">
    <property type="entry name" value="Peptidase_S8/S53_dom_sf"/>
</dbReference>
<dbReference type="GO" id="GO:0006508">
    <property type="term" value="P:proteolysis"/>
    <property type="evidence" value="ECO:0007669"/>
    <property type="project" value="UniProtKB-KW"/>
</dbReference>
<evidence type="ECO:0000256" key="4">
    <source>
        <dbReference type="ARBA" id="ARBA00022525"/>
    </source>
</evidence>
<proteinExistence type="evidence at transcript level"/>
<keyword evidence="6 14" id="KW-0732">Signal</keyword>
<evidence type="ECO:0000256" key="2">
    <source>
        <dbReference type="ARBA" id="ARBA00004613"/>
    </source>
</evidence>
<comment type="subcellular location">
    <subcellularLocation>
        <location evidence="2">Secreted</location>
    </subcellularLocation>
</comment>
<evidence type="ECO:0000256" key="12">
    <source>
        <dbReference type="PROSITE-ProRule" id="PRU01240"/>
    </source>
</evidence>